<evidence type="ECO:0000256" key="8">
    <source>
        <dbReference type="ARBA" id="ARBA00023170"/>
    </source>
</evidence>
<evidence type="ECO:0000256" key="5">
    <source>
        <dbReference type="ARBA" id="ARBA00022989"/>
    </source>
</evidence>
<dbReference type="PROSITE" id="PS50262">
    <property type="entry name" value="G_PROTEIN_RECEP_F1_2"/>
    <property type="match status" value="1"/>
</dbReference>
<evidence type="ECO:0000256" key="7">
    <source>
        <dbReference type="ARBA" id="ARBA00023136"/>
    </source>
</evidence>
<dbReference type="InterPro" id="IPR001681">
    <property type="entry name" value="Neurokn_rcpt"/>
</dbReference>
<feature type="transmembrane region" description="Helical" evidence="12">
    <location>
        <begin position="305"/>
        <end position="327"/>
    </location>
</feature>
<dbReference type="Gene3D" id="1.20.1070.10">
    <property type="entry name" value="Rhodopsin 7-helix transmembrane proteins"/>
    <property type="match status" value="1"/>
</dbReference>
<reference evidence="14" key="1">
    <citation type="submission" date="2020-08" db="EMBL/GenBank/DDBJ databases">
        <title>Genome sequencing and assembly of the red palm weevil Rhynchophorus ferrugineus.</title>
        <authorList>
            <person name="Dias G.B."/>
            <person name="Bergman C.M."/>
            <person name="Manee M."/>
        </authorList>
    </citation>
    <scope>NUCLEOTIDE SEQUENCE</scope>
    <source>
        <strain evidence="14">AA-2017</strain>
        <tissue evidence="14">Whole larva</tissue>
    </source>
</reference>
<dbReference type="PANTHER" id="PTHR46925">
    <property type="entry name" value="G-PROTEIN COUPLED RECEPTOR TKR-1-RELATED"/>
    <property type="match status" value="1"/>
</dbReference>
<evidence type="ECO:0000256" key="9">
    <source>
        <dbReference type="ARBA" id="ARBA00023224"/>
    </source>
</evidence>
<feature type="transmembrane region" description="Helical" evidence="12">
    <location>
        <begin position="119"/>
        <end position="138"/>
    </location>
</feature>
<keyword evidence="7 12" id="KW-0472">Membrane</keyword>
<keyword evidence="5 12" id="KW-1133">Transmembrane helix</keyword>
<evidence type="ECO:0000256" key="12">
    <source>
        <dbReference type="SAM" id="Phobius"/>
    </source>
</evidence>
<dbReference type="AlphaFoldDB" id="A0A834M505"/>
<evidence type="ECO:0000256" key="3">
    <source>
        <dbReference type="ARBA" id="ARBA00022475"/>
    </source>
</evidence>
<feature type="transmembrane region" description="Helical" evidence="12">
    <location>
        <begin position="82"/>
        <end position="107"/>
    </location>
</feature>
<comment type="subcellular location">
    <subcellularLocation>
        <location evidence="1">Cell membrane</location>
        <topology evidence="1">Multi-pass membrane protein</topology>
    </subcellularLocation>
</comment>
<evidence type="ECO:0000256" key="4">
    <source>
        <dbReference type="ARBA" id="ARBA00022692"/>
    </source>
</evidence>
<dbReference type="InterPro" id="IPR000276">
    <property type="entry name" value="GPCR_Rhodpsn"/>
</dbReference>
<dbReference type="OrthoDB" id="5981855at2759"/>
<sequence length="472" mass="54855">MNKTIYHWENQLNYSLANSSEQYTYGNNYSQEDRNQFILPVWRQILWSILYAGMVIVATGGNLIVIWIVLAHKRMRTVTNYFLLNLSVADTMVSTLNVTFNYVYMLYSHWPFGELYCKISQFIAVLSVCASVFSLMSISIDRYMAIMTPLKPRMGRMVTLVLALFTWILGILIGMPSLLFYKTYRNIYLNGEERVICYQEWPDGMGSESIYEYYFNVAFLIITYLVPILSMTYTYARIGIELWGSQSIGECTQRQMDNIKSKRRVVKMMMVVVIIFAVCWLPYQLYFIVISYFPEITNSEYIQETFLAIYWLAMSNSMYNPIIYCWMNARFRRGFKQFFSCLPFVHVSPGALTRREVLTSKRRSYSGSPDHNRIVRNGVNQKSGKTRWTTQRQSLRQIDSKICHRPRRPQTPATATFRTNPPESGASCVSSPDAEPTRLTNRETAAPTVAESAEVHRRGRGSRTRCPHESLR</sequence>
<feature type="transmembrane region" description="Helical" evidence="12">
    <location>
        <begin position="269"/>
        <end position="293"/>
    </location>
</feature>
<keyword evidence="9 10" id="KW-0807">Transducer</keyword>
<dbReference type="Pfam" id="PF00001">
    <property type="entry name" value="7tm_1"/>
    <property type="match status" value="1"/>
</dbReference>
<dbReference type="GO" id="GO:0004995">
    <property type="term" value="F:tachykinin receptor activity"/>
    <property type="evidence" value="ECO:0007669"/>
    <property type="project" value="InterPro"/>
</dbReference>
<dbReference type="PRINTS" id="PR00237">
    <property type="entry name" value="GPCRRHODOPSN"/>
</dbReference>
<dbReference type="EMBL" id="JAACXV010014339">
    <property type="protein sequence ID" value="KAF7268201.1"/>
    <property type="molecule type" value="Genomic_DNA"/>
</dbReference>
<feature type="compositionally biased region" description="Polar residues" evidence="11">
    <location>
        <begin position="378"/>
        <end position="397"/>
    </location>
</feature>
<proteinExistence type="inferred from homology"/>
<evidence type="ECO:0000256" key="1">
    <source>
        <dbReference type="ARBA" id="ARBA00004651"/>
    </source>
</evidence>
<gene>
    <name evidence="14" type="ORF">GWI33_018662</name>
</gene>
<feature type="compositionally biased region" description="Polar residues" evidence="11">
    <location>
        <begin position="411"/>
        <end position="430"/>
    </location>
</feature>
<evidence type="ECO:0000313" key="15">
    <source>
        <dbReference type="Proteomes" id="UP000625711"/>
    </source>
</evidence>
<comment type="similarity">
    <text evidence="2 10">Belongs to the G-protein coupled receptor 1 family.</text>
</comment>
<dbReference type="FunFam" id="1.20.1070.10:FF:000291">
    <property type="entry name" value="Predicted protein"/>
    <property type="match status" value="1"/>
</dbReference>
<dbReference type="CDD" id="cd15390">
    <property type="entry name" value="7tmA_TACR"/>
    <property type="match status" value="1"/>
</dbReference>
<dbReference type="PRINTS" id="PR00244">
    <property type="entry name" value="NEUROKININR"/>
</dbReference>
<dbReference type="Proteomes" id="UP000625711">
    <property type="component" value="Unassembled WGS sequence"/>
</dbReference>
<organism evidence="14 15">
    <name type="scientific">Rhynchophorus ferrugineus</name>
    <name type="common">Red palm weevil</name>
    <name type="synonym">Curculio ferrugineus</name>
    <dbReference type="NCBI Taxonomy" id="354439"/>
    <lineage>
        <taxon>Eukaryota</taxon>
        <taxon>Metazoa</taxon>
        <taxon>Ecdysozoa</taxon>
        <taxon>Arthropoda</taxon>
        <taxon>Hexapoda</taxon>
        <taxon>Insecta</taxon>
        <taxon>Pterygota</taxon>
        <taxon>Neoptera</taxon>
        <taxon>Endopterygota</taxon>
        <taxon>Coleoptera</taxon>
        <taxon>Polyphaga</taxon>
        <taxon>Cucujiformia</taxon>
        <taxon>Curculionidae</taxon>
        <taxon>Dryophthorinae</taxon>
        <taxon>Rhynchophorus</taxon>
    </lineage>
</organism>
<protein>
    <recommendedName>
        <fullName evidence="13">G-protein coupled receptors family 1 profile domain-containing protein</fullName>
    </recommendedName>
</protein>
<keyword evidence="6 10" id="KW-0297">G-protein coupled receptor</keyword>
<dbReference type="SMART" id="SM01381">
    <property type="entry name" value="7TM_GPCR_Srsx"/>
    <property type="match status" value="1"/>
</dbReference>
<keyword evidence="4 10" id="KW-0812">Transmembrane</keyword>
<comment type="caution">
    <text evidence="14">The sequence shown here is derived from an EMBL/GenBank/DDBJ whole genome shotgun (WGS) entry which is preliminary data.</text>
</comment>
<evidence type="ECO:0000256" key="2">
    <source>
        <dbReference type="ARBA" id="ARBA00010663"/>
    </source>
</evidence>
<keyword evidence="15" id="KW-1185">Reference proteome</keyword>
<feature type="domain" description="G-protein coupled receptors family 1 profile" evidence="13">
    <location>
        <begin position="61"/>
        <end position="324"/>
    </location>
</feature>
<keyword evidence="8 10" id="KW-0675">Receptor</keyword>
<feature type="transmembrane region" description="Helical" evidence="12">
    <location>
        <begin position="158"/>
        <end position="181"/>
    </location>
</feature>
<dbReference type="InterPro" id="IPR017452">
    <property type="entry name" value="GPCR_Rhodpsn_7TM"/>
</dbReference>
<dbReference type="PROSITE" id="PS00237">
    <property type="entry name" value="G_PROTEIN_RECEP_F1_1"/>
    <property type="match status" value="1"/>
</dbReference>
<dbReference type="GO" id="GO:0005886">
    <property type="term" value="C:plasma membrane"/>
    <property type="evidence" value="ECO:0007669"/>
    <property type="project" value="UniProtKB-SubCell"/>
</dbReference>
<feature type="region of interest" description="Disordered" evidence="11">
    <location>
        <begin position="362"/>
        <end position="472"/>
    </location>
</feature>
<feature type="transmembrane region" description="Helical" evidence="12">
    <location>
        <begin position="213"/>
        <end position="236"/>
    </location>
</feature>
<accession>A0A834M505</accession>
<evidence type="ECO:0000256" key="11">
    <source>
        <dbReference type="SAM" id="MobiDB-lite"/>
    </source>
</evidence>
<evidence type="ECO:0000256" key="10">
    <source>
        <dbReference type="RuleBase" id="RU000688"/>
    </source>
</evidence>
<evidence type="ECO:0000259" key="13">
    <source>
        <dbReference type="PROSITE" id="PS50262"/>
    </source>
</evidence>
<name>A0A834M505_RHYFE</name>
<keyword evidence="3" id="KW-1003">Cell membrane</keyword>
<evidence type="ECO:0000313" key="14">
    <source>
        <dbReference type="EMBL" id="KAF7268201.1"/>
    </source>
</evidence>
<feature type="transmembrane region" description="Helical" evidence="12">
    <location>
        <begin position="45"/>
        <end position="70"/>
    </location>
</feature>
<dbReference type="SUPFAM" id="SSF81321">
    <property type="entry name" value="Family A G protein-coupled receptor-like"/>
    <property type="match status" value="1"/>
</dbReference>
<evidence type="ECO:0000256" key="6">
    <source>
        <dbReference type="ARBA" id="ARBA00023040"/>
    </source>
</evidence>
<dbReference type="PANTHER" id="PTHR46925:SF2">
    <property type="entry name" value="G-PROTEIN COUPLED RECEPTOR TKR-1-RELATED"/>
    <property type="match status" value="1"/>
</dbReference>